<dbReference type="SUPFAM" id="SSF51182">
    <property type="entry name" value="RmlC-like cupins"/>
    <property type="match status" value="1"/>
</dbReference>
<dbReference type="InterPro" id="IPR011051">
    <property type="entry name" value="RmlC_Cupin_sf"/>
</dbReference>
<protein>
    <recommendedName>
        <fullName evidence="3">Cupin domain-containing protein</fullName>
    </recommendedName>
</protein>
<dbReference type="RefSeq" id="WP_322937062.1">
    <property type="nucleotide sequence ID" value="NZ_CP141059.1"/>
</dbReference>
<evidence type="ECO:0000313" key="1">
    <source>
        <dbReference type="EMBL" id="WQQ25861.1"/>
    </source>
</evidence>
<keyword evidence="2" id="KW-1185">Reference proteome</keyword>
<reference evidence="2" key="1">
    <citation type="submission" date="2023-12" db="EMBL/GenBank/DDBJ databases">
        <title>Novel species in genus Nocardioides.</title>
        <authorList>
            <person name="Zhou H."/>
        </authorList>
    </citation>
    <scope>NUCLEOTIDE SEQUENCE [LARGE SCALE GENOMIC DNA]</scope>
    <source>
        <strain evidence="2">HM61</strain>
    </source>
</reference>
<evidence type="ECO:0008006" key="3">
    <source>
        <dbReference type="Google" id="ProtNLM"/>
    </source>
</evidence>
<accession>A0ABZ0ZQ22</accession>
<name>A0ABZ0ZQ22_9ACTN</name>
<proteinExistence type="predicted"/>
<organism evidence="1 2">
    <name type="scientific">Nocardioides bizhenqiangii</name>
    <dbReference type="NCBI Taxonomy" id="3095076"/>
    <lineage>
        <taxon>Bacteria</taxon>
        <taxon>Bacillati</taxon>
        <taxon>Actinomycetota</taxon>
        <taxon>Actinomycetes</taxon>
        <taxon>Propionibacteriales</taxon>
        <taxon>Nocardioidaceae</taxon>
        <taxon>Nocardioides</taxon>
    </lineage>
</organism>
<dbReference type="InterPro" id="IPR014710">
    <property type="entry name" value="RmlC-like_jellyroll"/>
</dbReference>
<dbReference type="EMBL" id="CP141059">
    <property type="protein sequence ID" value="WQQ25861.1"/>
    <property type="molecule type" value="Genomic_DNA"/>
</dbReference>
<dbReference type="Gene3D" id="2.60.120.10">
    <property type="entry name" value="Jelly Rolls"/>
    <property type="match status" value="1"/>
</dbReference>
<gene>
    <name evidence="1" type="ORF">SHK19_18075</name>
</gene>
<dbReference type="Proteomes" id="UP001327225">
    <property type="component" value="Chromosome"/>
</dbReference>
<sequence>MRSHRDETTEGLEWGDLLIEFETFPAGLDTAPLLRGLPGDACPCPHWGYVFSGSFVVRYDDREEIISAGDAFYLEPGHVPVFLEETEMFEASPAQELRAVMEIVTKNASELEDVTWR</sequence>
<evidence type="ECO:0000313" key="2">
    <source>
        <dbReference type="Proteomes" id="UP001327225"/>
    </source>
</evidence>